<proteinExistence type="inferred from homology"/>
<dbReference type="PANTHER" id="PTHR30537">
    <property type="entry name" value="HTH-TYPE TRANSCRIPTIONAL REGULATOR"/>
    <property type="match status" value="1"/>
</dbReference>
<keyword evidence="4" id="KW-0804">Transcription</keyword>
<comment type="caution">
    <text evidence="6">The sequence shown here is derived from an EMBL/GenBank/DDBJ whole genome shotgun (WGS) entry which is preliminary data.</text>
</comment>
<feature type="domain" description="HTH lysR-type" evidence="5">
    <location>
        <begin position="7"/>
        <end position="62"/>
    </location>
</feature>
<evidence type="ECO:0000313" key="7">
    <source>
        <dbReference type="Proteomes" id="UP001595799"/>
    </source>
</evidence>
<reference evidence="7" key="1">
    <citation type="journal article" date="2019" name="Int. J. Syst. Evol. Microbiol.">
        <title>The Global Catalogue of Microorganisms (GCM) 10K type strain sequencing project: providing services to taxonomists for standard genome sequencing and annotation.</title>
        <authorList>
            <consortium name="The Broad Institute Genomics Platform"/>
            <consortium name="The Broad Institute Genome Sequencing Center for Infectious Disease"/>
            <person name="Wu L."/>
            <person name="Ma J."/>
        </authorList>
    </citation>
    <scope>NUCLEOTIDE SEQUENCE [LARGE SCALE GENOMIC DNA]</scope>
    <source>
        <strain evidence="7">CECT 8472</strain>
    </source>
</reference>
<gene>
    <name evidence="6" type="ORF">ACFOW6_13095</name>
</gene>
<name>A0ABV8UPK5_9PROT</name>
<evidence type="ECO:0000259" key="5">
    <source>
        <dbReference type="PROSITE" id="PS50931"/>
    </source>
</evidence>
<dbReference type="PANTHER" id="PTHR30537:SF74">
    <property type="entry name" value="HTH-TYPE TRANSCRIPTIONAL REGULATOR TRPI"/>
    <property type="match status" value="1"/>
</dbReference>
<protein>
    <submittedName>
        <fullName evidence="6">LysR substrate-binding domain-containing protein</fullName>
    </submittedName>
</protein>
<dbReference type="SUPFAM" id="SSF53850">
    <property type="entry name" value="Periplasmic binding protein-like II"/>
    <property type="match status" value="1"/>
</dbReference>
<dbReference type="Pfam" id="PF03466">
    <property type="entry name" value="LysR_substrate"/>
    <property type="match status" value="1"/>
</dbReference>
<evidence type="ECO:0000256" key="3">
    <source>
        <dbReference type="ARBA" id="ARBA00023125"/>
    </source>
</evidence>
<keyword evidence="3" id="KW-0238">DNA-binding</keyword>
<dbReference type="Gene3D" id="3.40.190.10">
    <property type="entry name" value="Periplasmic binding protein-like II"/>
    <property type="match status" value="2"/>
</dbReference>
<dbReference type="EMBL" id="JBHSCW010000007">
    <property type="protein sequence ID" value="MFC4352480.1"/>
    <property type="molecule type" value="Genomic_DNA"/>
</dbReference>
<organism evidence="6 7">
    <name type="scientific">Fodinicurvata halophila</name>
    <dbReference type="NCBI Taxonomy" id="1419723"/>
    <lineage>
        <taxon>Bacteria</taxon>
        <taxon>Pseudomonadati</taxon>
        <taxon>Pseudomonadota</taxon>
        <taxon>Alphaproteobacteria</taxon>
        <taxon>Rhodospirillales</taxon>
        <taxon>Rhodovibrionaceae</taxon>
        <taxon>Fodinicurvata</taxon>
    </lineage>
</organism>
<accession>A0ABV8UPK5</accession>
<dbReference type="InterPro" id="IPR005119">
    <property type="entry name" value="LysR_subst-bd"/>
</dbReference>
<keyword evidence="7" id="KW-1185">Reference proteome</keyword>
<dbReference type="Pfam" id="PF00126">
    <property type="entry name" value="HTH_1"/>
    <property type="match status" value="1"/>
</dbReference>
<dbReference type="Gene3D" id="1.10.10.10">
    <property type="entry name" value="Winged helix-like DNA-binding domain superfamily/Winged helix DNA-binding domain"/>
    <property type="match status" value="1"/>
</dbReference>
<dbReference type="InterPro" id="IPR000847">
    <property type="entry name" value="LysR_HTH_N"/>
</dbReference>
<evidence type="ECO:0000256" key="2">
    <source>
        <dbReference type="ARBA" id="ARBA00023015"/>
    </source>
</evidence>
<evidence type="ECO:0000313" key="6">
    <source>
        <dbReference type="EMBL" id="MFC4352480.1"/>
    </source>
</evidence>
<evidence type="ECO:0000256" key="4">
    <source>
        <dbReference type="ARBA" id="ARBA00023163"/>
    </source>
</evidence>
<dbReference type="RefSeq" id="WP_382422831.1">
    <property type="nucleotide sequence ID" value="NZ_JBHSCW010000007.1"/>
</dbReference>
<dbReference type="SUPFAM" id="SSF46785">
    <property type="entry name" value="Winged helix' DNA-binding domain"/>
    <property type="match status" value="1"/>
</dbReference>
<evidence type="ECO:0000256" key="1">
    <source>
        <dbReference type="ARBA" id="ARBA00009437"/>
    </source>
</evidence>
<dbReference type="InterPro" id="IPR058163">
    <property type="entry name" value="LysR-type_TF_proteobact-type"/>
</dbReference>
<sequence length="309" mass="34836">MSGVTHLKALQAVEMAIRTGSLKAAGDELGITPAAVGQRIRALEDYLDTELLLRGRARIAPTAELNHALPDLQTAFAAMERVSETLDFQRSAEIHMVADPDWAELWLLPRLSAYRERNPNISFCINGEGDVPLRLGAADIHVDTNEANTQSDTDEVLYTDRLLPVGSRENTARIADSPSETRLDGFPLLHLHSREGHSFRPGWAEWIATFGHRSTDPNRGMRYWHMRHALNGVRSNAGLLICNLSFVLHDLAEDKIQLPFPVKESLSAPEPYRMHIRPEALRRPQIRHFCEWLRHQAQETSARIADMTH</sequence>
<dbReference type="Proteomes" id="UP001595799">
    <property type="component" value="Unassembled WGS sequence"/>
</dbReference>
<comment type="similarity">
    <text evidence="1">Belongs to the LysR transcriptional regulatory family.</text>
</comment>
<dbReference type="PROSITE" id="PS50931">
    <property type="entry name" value="HTH_LYSR"/>
    <property type="match status" value="1"/>
</dbReference>
<dbReference type="InterPro" id="IPR036388">
    <property type="entry name" value="WH-like_DNA-bd_sf"/>
</dbReference>
<dbReference type="InterPro" id="IPR036390">
    <property type="entry name" value="WH_DNA-bd_sf"/>
</dbReference>
<keyword evidence="2" id="KW-0805">Transcription regulation</keyword>